<keyword evidence="5" id="KW-1185">Reference proteome</keyword>
<protein>
    <submittedName>
        <fullName evidence="4">NAD(P)-binding protein</fullName>
    </submittedName>
</protein>
<dbReference type="PANTHER" id="PTHR10366">
    <property type="entry name" value="NAD DEPENDENT EPIMERASE/DEHYDRATASE"/>
    <property type="match status" value="1"/>
</dbReference>
<name>A0A5C3P305_9APHY</name>
<organism evidence="4 5">
    <name type="scientific">Polyporus arcularius HHB13444</name>
    <dbReference type="NCBI Taxonomy" id="1314778"/>
    <lineage>
        <taxon>Eukaryota</taxon>
        <taxon>Fungi</taxon>
        <taxon>Dikarya</taxon>
        <taxon>Basidiomycota</taxon>
        <taxon>Agaricomycotina</taxon>
        <taxon>Agaricomycetes</taxon>
        <taxon>Polyporales</taxon>
        <taxon>Polyporaceae</taxon>
        <taxon>Polyporus</taxon>
    </lineage>
</organism>
<dbReference type="PANTHER" id="PTHR10366:SF564">
    <property type="entry name" value="STEROL-4-ALPHA-CARBOXYLATE 3-DEHYDROGENASE, DECARBOXYLATING"/>
    <property type="match status" value="1"/>
</dbReference>
<dbReference type="InterPro" id="IPR036291">
    <property type="entry name" value="NAD(P)-bd_dom_sf"/>
</dbReference>
<evidence type="ECO:0000256" key="2">
    <source>
        <dbReference type="ARBA" id="ARBA00023445"/>
    </source>
</evidence>
<dbReference type="Gene3D" id="3.40.50.720">
    <property type="entry name" value="NAD(P)-binding Rossmann-like Domain"/>
    <property type="match status" value="1"/>
</dbReference>
<dbReference type="Proteomes" id="UP000308197">
    <property type="component" value="Unassembled WGS sequence"/>
</dbReference>
<proteinExistence type="inferred from homology"/>
<evidence type="ECO:0000256" key="1">
    <source>
        <dbReference type="ARBA" id="ARBA00023002"/>
    </source>
</evidence>
<dbReference type="GO" id="GO:0016616">
    <property type="term" value="F:oxidoreductase activity, acting on the CH-OH group of donors, NAD or NADP as acceptor"/>
    <property type="evidence" value="ECO:0007669"/>
    <property type="project" value="TreeGrafter"/>
</dbReference>
<dbReference type="SUPFAM" id="SSF51735">
    <property type="entry name" value="NAD(P)-binding Rossmann-fold domains"/>
    <property type="match status" value="1"/>
</dbReference>
<gene>
    <name evidence="4" type="ORF">K466DRAFT_554160</name>
</gene>
<dbReference type="STRING" id="1314778.A0A5C3P305"/>
<reference evidence="4 5" key="1">
    <citation type="journal article" date="2019" name="Nat. Ecol. Evol.">
        <title>Megaphylogeny resolves global patterns of mushroom evolution.</title>
        <authorList>
            <person name="Varga T."/>
            <person name="Krizsan K."/>
            <person name="Foldi C."/>
            <person name="Dima B."/>
            <person name="Sanchez-Garcia M."/>
            <person name="Sanchez-Ramirez S."/>
            <person name="Szollosi G.J."/>
            <person name="Szarkandi J.G."/>
            <person name="Papp V."/>
            <person name="Albert L."/>
            <person name="Andreopoulos W."/>
            <person name="Angelini C."/>
            <person name="Antonin V."/>
            <person name="Barry K.W."/>
            <person name="Bougher N.L."/>
            <person name="Buchanan P."/>
            <person name="Buyck B."/>
            <person name="Bense V."/>
            <person name="Catcheside P."/>
            <person name="Chovatia M."/>
            <person name="Cooper J."/>
            <person name="Damon W."/>
            <person name="Desjardin D."/>
            <person name="Finy P."/>
            <person name="Geml J."/>
            <person name="Haridas S."/>
            <person name="Hughes K."/>
            <person name="Justo A."/>
            <person name="Karasinski D."/>
            <person name="Kautmanova I."/>
            <person name="Kiss B."/>
            <person name="Kocsube S."/>
            <person name="Kotiranta H."/>
            <person name="LaButti K.M."/>
            <person name="Lechner B.E."/>
            <person name="Liimatainen K."/>
            <person name="Lipzen A."/>
            <person name="Lukacs Z."/>
            <person name="Mihaltcheva S."/>
            <person name="Morgado L.N."/>
            <person name="Niskanen T."/>
            <person name="Noordeloos M.E."/>
            <person name="Ohm R.A."/>
            <person name="Ortiz-Santana B."/>
            <person name="Ovrebo C."/>
            <person name="Racz N."/>
            <person name="Riley R."/>
            <person name="Savchenko A."/>
            <person name="Shiryaev A."/>
            <person name="Soop K."/>
            <person name="Spirin V."/>
            <person name="Szebenyi C."/>
            <person name="Tomsovsky M."/>
            <person name="Tulloss R.E."/>
            <person name="Uehling J."/>
            <person name="Grigoriev I.V."/>
            <person name="Vagvolgyi C."/>
            <person name="Papp T."/>
            <person name="Martin F.M."/>
            <person name="Miettinen O."/>
            <person name="Hibbett D.S."/>
            <person name="Nagy L.G."/>
        </authorList>
    </citation>
    <scope>NUCLEOTIDE SEQUENCE [LARGE SCALE GENOMIC DNA]</scope>
    <source>
        <strain evidence="4 5">HHB13444</strain>
    </source>
</reference>
<accession>A0A5C3P305</accession>
<feature type="domain" description="NAD-dependent epimerase/dehydratase" evidence="3">
    <location>
        <begin position="9"/>
        <end position="256"/>
    </location>
</feature>
<dbReference type="InterPro" id="IPR001509">
    <property type="entry name" value="Epimerase_deHydtase"/>
</dbReference>
<keyword evidence="1" id="KW-0560">Oxidoreductase</keyword>
<evidence type="ECO:0000313" key="5">
    <source>
        <dbReference type="Proteomes" id="UP000308197"/>
    </source>
</evidence>
<dbReference type="InterPro" id="IPR050425">
    <property type="entry name" value="NAD(P)_dehydrat-like"/>
</dbReference>
<evidence type="ECO:0000313" key="4">
    <source>
        <dbReference type="EMBL" id="TFK84036.1"/>
    </source>
</evidence>
<dbReference type="InParanoid" id="A0A5C3P305"/>
<dbReference type="AlphaFoldDB" id="A0A5C3P305"/>
<comment type="similarity">
    <text evidence="2">Belongs to the NAD(P)-dependent epimerase/dehydratase family. Dihydroflavonol-4-reductase subfamily.</text>
</comment>
<evidence type="ECO:0000259" key="3">
    <source>
        <dbReference type="Pfam" id="PF01370"/>
    </source>
</evidence>
<dbReference type="Pfam" id="PF01370">
    <property type="entry name" value="Epimerase"/>
    <property type="match status" value="1"/>
</dbReference>
<sequence>MSISPPALVLVTGASGFLGTHIVTQLLDGGYRVRGAARGAKLDLLREYFKANPNFEAVKIDDIATGDFSAALKGVNAVIHAASPLIGKAAPAEQIQSAVEGTLNVLRQAVAAGIYKAVVTSSWATLLDPDHKDAFAGITLTENNYGKATREDIINGNHNPFYTYMGSKILAEEAAWKFAEEHPEFDLATIHPPFLYGKFLLPPGDGPSSLGSNAILYQLIAGKGGRPLPPQDSPAEYCHVADAARAHILALRLPKVPAGGDIRNKRFIVAAPEPAIYTEVVKYVAEKFPELRDRLPTLENAPPLPGPLSKSDTTRAREVLGIKQYIGLEETLDETFKSLLEVDKAWKFESPNS</sequence>
<dbReference type="EMBL" id="ML211346">
    <property type="protein sequence ID" value="TFK84036.1"/>
    <property type="molecule type" value="Genomic_DNA"/>
</dbReference>